<accession>A0A518FQT5</accession>
<reference evidence="1 2" key="1">
    <citation type="submission" date="2019-02" db="EMBL/GenBank/DDBJ databases">
        <title>Deep-cultivation of Planctomycetes and their phenomic and genomic characterization uncovers novel biology.</title>
        <authorList>
            <person name="Wiegand S."/>
            <person name="Jogler M."/>
            <person name="Boedeker C."/>
            <person name="Pinto D."/>
            <person name="Vollmers J."/>
            <person name="Rivas-Marin E."/>
            <person name="Kohn T."/>
            <person name="Peeters S.H."/>
            <person name="Heuer A."/>
            <person name="Rast P."/>
            <person name="Oberbeckmann S."/>
            <person name="Bunk B."/>
            <person name="Jeske O."/>
            <person name="Meyerdierks A."/>
            <person name="Storesund J.E."/>
            <person name="Kallscheuer N."/>
            <person name="Luecker S."/>
            <person name="Lage O.M."/>
            <person name="Pohl T."/>
            <person name="Merkel B.J."/>
            <person name="Hornburger P."/>
            <person name="Mueller R.-W."/>
            <person name="Bruemmer F."/>
            <person name="Labrenz M."/>
            <person name="Spormann A.M."/>
            <person name="Op den Camp H."/>
            <person name="Overmann J."/>
            <person name="Amann R."/>
            <person name="Jetten M.S.M."/>
            <person name="Mascher T."/>
            <person name="Medema M.H."/>
            <person name="Devos D.P."/>
            <person name="Kaster A.-K."/>
            <person name="Ovreas L."/>
            <person name="Rohde M."/>
            <person name="Galperin M.Y."/>
            <person name="Jogler C."/>
        </authorList>
    </citation>
    <scope>NUCLEOTIDE SEQUENCE [LARGE SCALE GENOMIC DNA]</scope>
    <source>
        <strain evidence="1 2">Pan153</strain>
    </source>
</reference>
<gene>
    <name evidence="1" type="ORF">Pan153_33640</name>
</gene>
<evidence type="ECO:0000313" key="1">
    <source>
        <dbReference type="EMBL" id="QDV18704.1"/>
    </source>
</evidence>
<proteinExistence type="predicted"/>
<dbReference type="EMBL" id="CP036317">
    <property type="protein sequence ID" value="QDV18704.1"/>
    <property type="molecule type" value="Genomic_DNA"/>
</dbReference>
<name>A0A518FQT5_9PLAN</name>
<sequence>MNPHLREQLIRLKAEALSSQDSNLSTWLRELLVRNITNLLEENVSDSRVKDTLRGGMRSICDAESLYEDDPIVNLLGAILDSSRH</sequence>
<evidence type="ECO:0000313" key="2">
    <source>
        <dbReference type="Proteomes" id="UP000320839"/>
    </source>
</evidence>
<dbReference type="AlphaFoldDB" id="A0A518FQT5"/>
<dbReference type="Proteomes" id="UP000320839">
    <property type="component" value="Chromosome"/>
</dbReference>
<protein>
    <submittedName>
        <fullName evidence="1">Uncharacterized protein</fullName>
    </submittedName>
</protein>
<organism evidence="1 2">
    <name type="scientific">Gimesia panareensis</name>
    <dbReference type="NCBI Taxonomy" id="2527978"/>
    <lineage>
        <taxon>Bacteria</taxon>
        <taxon>Pseudomonadati</taxon>
        <taxon>Planctomycetota</taxon>
        <taxon>Planctomycetia</taxon>
        <taxon>Planctomycetales</taxon>
        <taxon>Planctomycetaceae</taxon>
        <taxon>Gimesia</taxon>
    </lineage>
</organism>